<dbReference type="PANTHER" id="PTHR43847">
    <property type="entry name" value="BLL3993 PROTEIN"/>
    <property type="match status" value="1"/>
</dbReference>
<dbReference type="Gene3D" id="1.20.120.1630">
    <property type="match status" value="1"/>
</dbReference>
<evidence type="ECO:0000313" key="6">
    <source>
        <dbReference type="EMBL" id="ULN54470.1"/>
    </source>
</evidence>
<dbReference type="Pfam" id="PF04191">
    <property type="entry name" value="PEMT"/>
    <property type="match status" value="1"/>
</dbReference>
<proteinExistence type="predicted"/>
<evidence type="ECO:0000256" key="1">
    <source>
        <dbReference type="ARBA" id="ARBA00004127"/>
    </source>
</evidence>
<keyword evidence="4 5" id="KW-0472">Membrane</keyword>
<evidence type="ECO:0000256" key="5">
    <source>
        <dbReference type="SAM" id="Phobius"/>
    </source>
</evidence>
<gene>
    <name evidence="6" type="ORF">MIU77_04695</name>
</gene>
<feature type="transmembrane region" description="Helical" evidence="5">
    <location>
        <begin position="106"/>
        <end position="127"/>
    </location>
</feature>
<reference evidence="6" key="1">
    <citation type="submission" date="2022-08" db="EMBL/GenBank/DDBJ databases">
        <title>Complete genome sequence of 14 non-tuberculosis mycobacteria type-strains.</title>
        <authorList>
            <person name="Igarashi Y."/>
            <person name="Osugi A."/>
            <person name="Mitarai S."/>
        </authorList>
    </citation>
    <scope>NUCLEOTIDE SEQUENCE</scope>
    <source>
        <strain evidence="6">DSM 45575</strain>
    </source>
</reference>
<evidence type="ECO:0000256" key="3">
    <source>
        <dbReference type="ARBA" id="ARBA00022989"/>
    </source>
</evidence>
<evidence type="ECO:0000256" key="2">
    <source>
        <dbReference type="ARBA" id="ARBA00022692"/>
    </source>
</evidence>
<organism evidence="6 7">
    <name type="scientific">Mycolicibacillus parakoreensis</name>
    <dbReference type="NCBI Taxonomy" id="1069221"/>
    <lineage>
        <taxon>Bacteria</taxon>
        <taxon>Bacillati</taxon>
        <taxon>Actinomycetota</taxon>
        <taxon>Actinomycetes</taxon>
        <taxon>Mycobacteriales</taxon>
        <taxon>Mycobacteriaceae</taxon>
        <taxon>Mycolicibacillus</taxon>
    </lineage>
</organism>
<feature type="transmembrane region" description="Helical" evidence="5">
    <location>
        <begin position="174"/>
        <end position="192"/>
    </location>
</feature>
<accession>A0ABY3U5S5</accession>
<protein>
    <submittedName>
        <fullName evidence="6">Isoprenylcysteine carboxylmethyltransferase family protein</fullName>
    </submittedName>
</protein>
<keyword evidence="3 5" id="KW-1133">Transmembrane helix</keyword>
<comment type="subcellular location">
    <subcellularLocation>
        <location evidence="1">Endomembrane system</location>
        <topology evidence="1">Multi-pass membrane protein</topology>
    </subcellularLocation>
</comment>
<dbReference type="InterPro" id="IPR007318">
    <property type="entry name" value="Phopholipid_MeTrfase"/>
</dbReference>
<dbReference type="InterPro" id="IPR052527">
    <property type="entry name" value="Metal_cation-efflux_comp"/>
</dbReference>
<feature type="transmembrane region" description="Helical" evidence="5">
    <location>
        <begin position="30"/>
        <end position="52"/>
    </location>
</feature>
<feature type="transmembrane region" description="Helical" evidence="5">
    <location>
        <begin position="148"/>
        <end position="168"/>
    </location>
</feature>
<dbReference type="Proteomes" id="UP001055200">
    <property type="component" value="Chromosome"/>
</dbReference>
<dbReference type="PANTHER" id="PTHR43847:SF1">
    <property type="entry name" value="BLL3993 PROTEIN"/>
    <property type="match status" value="1"/>
</dbReference>
<feature type="transmembrane region" description="Helical" evidence="5">
    <location>
        <begin position="5"/>
        <end position="24"/>
    </location>
</feature>
<name>A0ABY3U5S5_9MYCO</name>
<evidence type="ECO:0000313" key="7">
    <source>
        <dbReference type="Proteomes" id="UP001055200"/>
    </source>
</evidence>
<keyword evidence="2 5" id="KW-0812">Transmembrane</keyword>
<dbReference type="EMBL" id="CP092365">
    <property type="protein sequence ID" value="ULN54470.1"/>
    <property type="molecule type" value="Genomic_DNA"/>
</dbReference>
<feature type="transmembrane region" description="Helical" evidence="5">
    <location>
        <begin position="73"/>
        <end position="94"/>
    </location>
</feature>
<sequence>MAVSVAIRSVVGIGLFALVLVGAAGGPDYWQAWVFLAVFTLVSVLATVVLGRTDPAALQRRMRAGPRAETRRAQKILVSLLVAAVLATLLLGAIDHRYGWSSVPLAVVLLGDALVAVGLGASMLVVVQNAHAGATVTVDADHRLVTDGLYGWVRHPMYTATVVLMIGVPLALGSWWALAMLPATVAILVLRLRDEERLLSRQLPGYPDYQRQVRYRLVPYLW</sequence>
<evidence type="ECO:0000256" key="4">
    <source>
        <dbReference type="ARBA" id="ARBA00023136"/>
    </source>
</evidence>
<keyword evidence="7" id="KW-1185">Reference proteome</keyword>